<evidence type="ECO:0000256" key="4">
    <source>
        <dbReference type="SAM" id="Phobius"/>
    </source>
</evidence>
<keyword evidence="2" id="KW-0460">Magnesium</keyword>
<evidence type="ECO:0000256" key="1">
    <source>
        <dbReference type="ARBA" id="ARBA00022723"/>
    </source>
</evidence>
<dbReference type="Pfam" id="PF00122">
    <property type="entry name" value="E1-E2_ATPase"/>
    <property type="match status" value="1"/>
</dbReference>
<dbReference type="Pfam" id="PF00689">
    <property type="entry name" value="Cation_ATPase_C"/>
    <property type="match status" value="1"/>
</dbReference>
<dbReference type="PANTHER" id="PTHR24093:SF470">
    <property type="entry name" value="CALCIUM-TRANSPORTING ATPASE 12, PLASMA MEMBRANE-TYPE-LIKE"/>
    <property type="match status" value="1"/>
</dbReference>
<feature type="domain" description="Cation-transporting P-type ATPase C-terminal" evidence="6">
    <location>
        <begin position="685"/>
        <end position="845"/>
    </location>
</feature>
<keyword evidence="4" id="KW-1133">Transmembrane helix</keyword>
<name>A0A922E2J4_CARIL</name>
<evidence type="ECO:0000256" key="3">
    <source>
        <dbReference type="SAM" id="MobiDB-lite"/>
    </source>
</evidence>
<comment type="caution">
    <text evidence="7">The sequence shown here is derived from an EMBL/GenBank/DDBJ whole genome shotgun (WGS) entry which is preliminary data.</text>
</comment>
<feature type="transmembrane region" description="Helical" evidence="4">
    <location>
        <begin position="731"/>
        <end position="752"/>
    </location>
</feature>
<keyword evidence="4" id="KW-0812">Transmembrane</keyword>
<dbReference type="AlphaFoldDB" id="A0A922E2J4"/>
<dbReference type="GO" id="GO:0005388">
    <property type="term" value="F:P-type calcium transporter activity"/>
    <property type="evidence" value="ECO:0007669"/>
    <property type="project" value="TreeGrafter"/>
</dbReference>
<dbReference type="Pfam" id="PF00702">
    <property type="entry name" value="Hydrolase"/>
    <property type="match status" value="1"/>
</dbReference>
<dbReference type="PANTHER" id="PTHR24093">
    <property type="entry name" value="CATION TRANSPORTING ATPASE"/>
    <property type="match status" value="1"/>
</dbReference>
<dbReference type="NCBIfam" id="TIGR01494">
    <property type="entry name" value="ATPase_P-type"/>
    <property type="match status" value="1"/>
</dbReference>
<evidence type="ECO:0000313" key="8">
    <source>
        <dbReference type="Proteomes" id="UP000811246"/>
    </source>
</evidence>
<dbReference type="InterPro" id="IPR006068">
    <property type="entry name" value="ATPase_P-typ_cation-transptr_C"/>
</dbReference>
<dbReference type="GO" id="GO:0005524">
    <property type="term" value="F:ATP binding"/>
    <property type="evidence" value="ECO:0007669"/>
    <property type="project" value="InterPro"/>
</dbReference>
<dbReference type="InterPro" id="IPR059000">
    <property type="entry name" value="ATPase_P-type_domA"/>
</dbReference>
<accession>A0A922E2J4</accession>
<protein>
    <recommendedName>
        <fullName evidence="9">Cation-transporting P-type ATPase C-terminal domain-containing protein</fullName>
    </recommendedName>
</protein>
<feature type="transmembrane region" description="Helical" evidence="4">
    <location>
        <begin position="831"/>
        <end position="852"/>
    </location>
</feature>
<evidence type="ECO:0000259" key="6">
    <source>
        <dbReference type="Pfam" id="PF00689"/>
    </source>
</evidence>
<dbReference type="GO" id="GO:0016887">
    <property type="term" value="F:ATP hydrolysis activity"/>
    <property type="evidence" value="ECO:0007669"/>
    <property type="project" value="InterPro"/>
</dbReference>
<feature type="region of interest" description="Disordered" evidence="3">
    <location>
        <begin position="1"/>
        <end position="30"/>
    </location>
</feature>
<evidence type="ECO:0000313" key="7">
    <source>
        <dbReference type="EMBL" id="KAG6695533.1"/>
    </source>
</evidence>
<feature type="transmembrane region" description="Helical" evidence="4">
    <location>
        <begin position="395"/>
        <end position="414"/>
    </location>
</feature>
<keyword evidence="4" id="KW-0472">Membrane</keyword>
<evidence type="ECO:0000256" key="2">
    <source>
        <dbReference type="ARBA" id="ARBA00022842"/>
    </source>
</evidence>
<feature type="transmembrane region" description="Helical" evidence="4">
    <location>
        <begin position="238"/>
        <end position="259"/>
    </location>
</feature>
<proteinExistence type="predicted"/>
<dbReference type="EMBL" id="CM031833">
    <property type="protein sequence ID" value="KAG6695533.1"/>
    <property type="molecule type" value="Genomic_DNA"/>
</dbReference>
<feature type="domain" description="P-type ATPase A" evidence="5">
    <location>
        <begin position="290"/>
        <end position="373"/>
    </location>
</feature>
<reference evidence="7" key="1">
    <citation type="submission" date="2021-01" db="EMBL/GenBank/DDBJ databases">
        <authorList>
            <person name="Lovell J.T."/>
            <person name="Bentley N."/>
            <person name="Bhattarai G."/>
            <person name="Jenkins J.W."/>
            <person name="Sreedasyam A."/>
            <person name="Alarcon Y."/>
            <person name="Bock C."/>
            <person name="Boston L."/>
            <person name="Carlson J."/>
            <person name="Cervantes K."/>
            <person name="Clermont K."/>
            <person name="Krom N."/>
            <person name="Kubenka K."/>
            <person name="Mamidi S."/>
            <person name="Mattison C."/>
            <person name="Monteros M."/>
            <person name="Pisani C."/>
            <person name="Plott C."/>
            <person name="Rajasekar S."/>
            <person name="Rhein H.S."/>
            <person name="Rohla C."/>
            <person name="Song M."/>
            <person name="Hilaire R.S."/>
            <person name="Shu S."/>
            <person name="Wells L."/>
            <person name="Wang X."/>
            <person name="Webber J."/>
            <person name="Heerema R.J."/>
            <person name="Klein P."/>
            <person name="Conner P."/>
            <person name="Grauke L."/>
            <person name="Grimwood J."/>
            <person name="Schmutz J."/>
            <person name="Randall J.J."/>
        </authorList>
    </citation>
    <scope>NUCLEOTIDE SEQUENCE</scope>
    <source>
        <tissue evidence="7">Leaf</tissue>
    </source>
</reference>
<gene>
    <name evidence="7" type="ORF">I3842_09G102500</name>
</gene>
<dbReference type="InterPro" id="IPR001757">
    <property type="entry name" value="P_typ_ATPase"/>
</dbReference>
<dbReference type="GO" id="GO:0005886">
    <property type="term" value="C:plasma membrane"/>
    <property type="evidence" value="ECO:0007669"/>
    <property type="project" value="TreeGrafter"/>
</dbReference>
<dbReference type="GO" id="GO:0046872">
    <property type="term" value="F:metal ion binding"/>
    <property type="evidence" value="ECO:0007669"/>
    <property type="project" value="UniProtKB-KW"/>
</dbReference>
<feature type="transmembrane region" description="Helical" evidence="4">
    <location>
        <begin position="796"/>
        <end position="819"/>
    </location>
</feature>
<evidence type="ECO:0000259" key="5">
    <source>
        <dbReference type="Pfam" id="PF00122"/>
    </source>
</evidence>
<keyword evidence="1" id="KW-0479">Metal-binding</keyword>
<sequence>MMSSMRISVQDHSDLESQEEATNIRRSEQQAGDLSTPLIKITLYLAMTFFSMHALFLQILQKISLTSKQNEKAISPALRCIGSSSTSPHGVVSTADPGEADREVIGNVEISSTPPDHVCRLNVNLEDENHDDTASDSIVNQAKIDTMVKEMDLVSLKKFGDIQGVAKALHTDLNTGIDEQDLRIHTANSLSLTDASPGRGFIKILIGNFNDISIIIQLIMGTVLAIVFGAIFRQEGAWETGVIIIEAVIFLLVLLPSIVEFLSEKIKMISGQEKPLEMRGLKFYVIRGQGPRQEVHMNDIVVGEIVCLEKECLVPADGLLVSGDFLELDDGSRKDDHEKRFLFYGAKVIDGEGRMLVTSVGKDTRLGHLMSQVTHFPDKIPVAAALYRGNTISQIMGLVLTFLIATVLFIRFKLGDEDVQSNIPGLKAKTTMLNEVINKISINANGIIKIFATSLVGVKGGMPFVIRCAIVWGMKKMLSDKVYVKRPSACLTMGSVSTVCFNTTGLDAAVDENMNGIRKAIECLKNAGINVILVSEDTVSVSAHIAHNCGLLPDSNGLVLEERMSKVDSIKVMGSCSPSDKLLLVQCLKKEGHVVAMVGGRTNDVPALKEADVGIVMEANSSEMAREGADIVIRESDFYLMVADVVKLGRSIYEGTQKYVPFLLTMSIVGPLMTTITACYFEYFPISMIEQLLANFHVSFLSALPLLTEPPTEELMKKCVRIHTTTFFNKAMWRNLVLQVIYQTTILVIFQFKGQAILNISQKVSNTIIFNSFVICQVFNLLNAREMEKKNVFRGVLRNGWFWVAVTGILAAQVIIVGIETRFVSNPVWNLVPWLVPILIGMGSLTGTVRLLELIINHAEQKNNSCINTSNVPRLCPTIHTTSLHGLV</sequence>
<organism evidence="7 8">
    <name type="scientific">Carya illinoinensis</name>
    <name type="common">Pecan</name>
    <dbReference type="NCBI Taxonomy" id="32201"/>
    <lineage>
        <taxon>Eukaryota</taxon>
        <taxon>Viridiplantae</taxon>
        <taxon>Streptophyta</taxon>
        <taxon>Embryophyta</taxon>
        <taxon>Tracheophyta</taxon>
        <taxon>Spermatophyta</taxon>
        <taxon>Magnoliopsida</taxon>
        <taxon>eudicotyledons</taxon>
        <taxon>Gunneridae</taxon>
        <taxon>Pentapetalae</taxon>
        <taxon>rosids</taxon>
        <taxon>fabids</taxon>
        <taxon>Fagales</taxon>
        <taxon>Juglandaceae</taxon>
        <taxon>Carya</taxon>
    </lineage>
</organism>
<feature type="transmembrane region" description="Helical" evidence="4">
    <location>
        <begin position="41"/>
        <end position="60"/>
    </location>
</feature>
<dbReference type="Proteomes" id="UP000811246">
    <property type="component" value="Chromosome 9"/>
</dbReference>
<feature type="transmembrane region" description="Helical" evidence="4">
    <location>
        <begin position="764"/>
        <end position="784"/>
    </location>
</feature>
<evidence type="ECO:0008006" key="9">
    <source>
        <dbReference type="Google" id="ProtNLM"/>
    </source>
</evidence>
<feature type="transmembrane region" description="Helical" evidence="4">
    <location>
        <begin position="659"/>
        <end position="681"/>
    </location>
</feature>
<feature type="transmembrane region" description="Helical" evidence="4">
    <location>
        <begin position="212"/>
        <end position="232"/>
    </location>
</feature>